<dbReference type="PANTHER" id="PTHR30344">
    <property type="entry name" value="6-PHOSPHOGLUCONOLACTONASE-RELATED"/>
    <property type="match status" value="1"/>
</dbReference>
<protein>
    <recommendedName>
        <fullName evidence="5">Isomerase YbhE</fullName>
    </recommendedName>
</protein>
<dbReference type="InterPro" id="IPR011045">
    <property type="entry name" value="N2O_reductase_N"/>
</dbReference>
<name>A0A8H3F1Z0_9LECA</name>
<feature type="chain" id="PRO_5034979151" description="Isomerase YbhE" evidence="2">
    <location>
        <begin position="19"/>
        <end position="417"/>
    </location>
</feature>
<dbReference type="Pfam" id="PF10282">
    <property type="entry name" value="Lactonase"/>
    <property type="match status" value="1"/>
</dbReference>
<keyword evidence="2" id="KW-0732">Signal</keyword>
<dbReference type="Proteomes" id="UP000664521">
    <property type="component" value="Unassembled WGS sequence"/>
</dbReference>
<organism evidence="3 4">
    <name type="scientific">Heterodermia speciosa</name>
    <dbReference type="NCBI Taxonomy" id="116794"/>
    <lineage>
        <taxon>Eukaryota</taxon>
        <taxon>Fungi</taxon>
        <taxon>Dikarya</taxon>
        <taxon>Ascomycota</taxon>
        <taxon>Pezizomycotina</taxon>
        <taxon>Lecanoromycetes</taxon>
        <taxon>OSLEUM clade</taxon>
        <taxon>Lecanoromycetidae</taxon>
        <taxon>Caliciales</taxon>
        <taxon>Physciaceae</taxon>
        <taxon>Heterodermia</taxon>
    </lineage>
</organism>
<dbReference type="AlphaFoldDB" id="A0A8H3F1Z0"/>
<comment type="caution">
    <text evidence="3">The sequence shown here is derived from an EMBL/GenBank/DDBJ whole genome shotgun (WGS) entry which is preliminary data.</text>
</comment>
<keyword evidence="4" id="KW-1185">Reference proteome</keyword>
<dbReference type="EMBL" id="CAJPDS010000016">
    <property type="protein sequence ID" value="CAF9915720.1"/>
    <property type="molecule type" value="Genomic_DNA"/>
</dbReference>
<dbReference type="InterPro" id="IPR015943">
    <property type="entry name" value="WD40/YVTN_repeat-like_dom_sf"/>
</dbReference>
<dbReference type="Gene3D" id="2.130.10.10">
    <property type="entry name" value="YVTN repeat-like/Quinoprotein amine dehydrogenase"/>
    <property type="match status" value="1"/>
</dbReference>
<feature type="signal peptide" evidence="2">
    <location>
        <begin position="1"/>
        <end position="18"/>
    </location>
</feature>
<dbReference type="InterPro" id="IPR019405">
    <property type="entry name" value="Lactonase_7-beta_prop"/>
</dbReference>
<dbReference type="PANTHER" id="PTHR30344:SF1">
    <property type="entry name" value="6-PHOSPHOGLUCONOLACTONASE"/>
    <property type="match status" value="1"/>
</dbReference>
<accession>A0A8H3F1Z0</accession>
<evidence type="ECO:0000313" key="3">
    <source>
        <dbReference type="EMBL" id="CAF9915720.1"/>
    </source>
</evidence>
<dbReference type="GO" id="GO:0017057">
    <property type="term" value="F:6-phosphogluconolactonase activity"/>
    <property type="evidence" value="ECO:0007669"/>
    <property type="project" value="TreeGrafter"/>
</dbReference>
<dbReference type="InterPro" id="IPR050282">
    <property type="entry name" value="Cycloisomerase_2"/>
</dbReference>
<gene>
    <name evidence="3" type="ORF">HETSPECPRED_002566</name>
</gene>
<dbReference type="OrthoDB" id="9972196at2759"/>
<evidence type="ECO:0008006" key="5">
    <source>
        <dbReference type="Google" id="ProtNLM"/>
    </source>
</evidence>
<reference evidence="3" key="1">
    <citation type="submission" date="2021-03" db="EMBL/GenBank/DDBJ databases">
        <authorList>
            <person name="Tagirdzhanova G."/>
        </authorList>
    </citation>
    <scope>NUCLEOTIDE SEQUENCE</scope>
</reference>
<comment type="similarity">
    <text evidence="1">Belongs to the cycloisomerase 2 family.</text>
</comment>
<proteinExistence type="inferred from homology"/>
<evidence type="ECO:0000313" key="4">
    <source>
        <dbReference type="Proteomes" id="UP000664521"/>
    </source>
</evidence>
<sequence length="417" mass="44305">MFFHNLLTATALAAVASAKHLYVSSYSGNVTTLSLTQTPHANANSSSDSNYTLTTLSSNNACAPNASFLTIDRIHQNLFCVNEGIVNPNGSLVSFKISPNSGELTKINSAITPAAPVNSVLYTPPHNGTSKQLLAVAHYAWGLTTYTVDPDTANFTLTQSFNFTQAKAGPNAARQAAPHPHQVILDPTKKFLLLPDLGSDLVRVFHINSSTLTLTARPSIPVAPGSGPRHGVFQTVHNGTSGGAKHYFFLVTELANTITSYDVHYQPFDAGLELFPRTSMKTYGNHSEPVFAGNAAAEIALVCDRELVVSNRNASFYHIANPDPRNATEVPSDTLATFRIGAGAQEGRFSFGELSPAGGSFPRQFSVDGGEDLVAVGLQNSGLVVIYARDKATGRLGREVLASVEVEGAVTSVVWGE</sequence>
<evidence type="ECO:0000256" key="1">
    <source>
        <dbReference type="ARBA" id="ARBA00005564"/>
    </source>
</evidence>
<evidence type="ECO:0000256" key="2">
    <source>
        <dbReference type="SAM" id="SignalP"/>
    </source>
</evidence>
<dbReference type="SUPFAM" id="SSF50974">
    <property type="entry name" value="Nitrous oxide reductase, N-terminal domain"/>
    <property type="match status" value="1"/>
</dbReference>